<dbReference type="Gene3D" id="2.60.40.790">
    <property type="match status" value="1"/>
</dbReference>
<comment type="similarity">
    <text evidence="1">Belongs to the SGT1 family.</text>
</comment>
<dbReference type="SUPFAM" id="SSF48452">
    <property type="entry name" value="TPR-like"/>
    <property type="match status" value="1"/>
</dbReference>
<dbReference type="CDD" id="cd06466">
    <property type="entry name" value="p23_CS_SGT1_like"/>
    <property type="match status" value="1"/>
</dbReference>
<gene>
    <name evidence="6" type="ORF">DIURU_002192</name>
</gene>
<keyword evidence="2" id="KW-0802">TPR repeat</keyword>
<sequence>MAIEVHIKHGDEALQKKDYLGAVSCYKKALQENPKAFMPHLKRATAYQRLGDYDKARSDITAAFEVAEDRGKRSDIGLCYFRLGLLYYSEKKYKLSQLNFQKAKDYDCTEASIEAWLNKVAYDVKKNPQPEEEDESDLDGLDLHKLSATESSGAPQTEDASKSTSEASTKAPEKPSSTSIDAINQHAPIKMKIRTDWYQSKDSVTIDVFAKGINKDKLNVDIKPNSLSVSFPSSASTEYSYILEPLHATIDAEKSSYRVLSTKLEITLVKTVAEQWPALDRADDEPAKDASVPSYPTSAKKKTNWNSLELDDDGEEQNSDPNAFFQKLYKDCDEDTRRAMMKSYIQSNGTVLTTSWDEAKEKEFEVSPPEGMEEKKW</sequence>
<evidence type="ECO:0000259" key="4">
    <source>
        <dbReference type="PROSITE" id="PS51048"/>
    </source>
</evidence>
<feature type="domain" description="CS" evidence="5">
    <location>
        <begin position="190"/>
        <end position="280"/>
    </location>
</feature>
<dbReference type="Pfam" id="PF13181">
    <property type="entry name" value="TPR_8"/>
    <property type="match status" value="1"/>
</dbReference>
<feature type="region of interest" description="Disordered" evidence="3">
    <location>
        <begin position="280"/>
        <end position="322"/>
    </location>
</feature>
<dbReference type="Pfam" id="PF05002">
    <property type="entry name" value="SGS"/>
    <property type="match status" value="1"/>
</dbReference>
<dbReference type="OrthoDB" id="1898560at2759"/>
<organism evidence="6 7">
    <name type="scientific">Diutina rugosa</name>
    <name type="common">Yeast</name>
    <name type="synonym">Candida rugosa</name>
    <dbReference type="NCBI Taxonomy" id="5481"/>
    <lineage>
        <taxon>Eukaryota</taxon>
        <taxon>Fungi</taxon>
        <taxon>Dikarya</taxon>
        <taxon>Ascomycota</taxon>
        <taxon>Saccharomycotina</taxon>
        <taxon>Pichiomycetes</taxon>
        <taxon>Debaryomycetaceae</taxon>
        <taxon>Diutina</taxon>
    </lineage>
</organism>
<dbReference type="InterPro" id="IPR011990">
    <property type="entry name" value="TPR-like_helical_dom_sf"/>
</dbReference>
<dbReference type="PROSITE" id="PS51203">
    <property type="entry name" value="CS"/>
    <property type="match status" value="1"/>
</dbReference>
<dbReference type="VEuPathDB" id="FungiDB:DIURU_002192"/>
<dbReference type="SMART" id="SM00028">
    <property type="entry name" value="TPR"/>
    <property type="match status" value="3"/>
</dbReference>
<evidence type="ECO:0008006" key="8">
    <source>
        <dbReference type="Google" id="ProtNLM"/>
    </source>
</evidence>
<dbReference type="AlphaFoldDB" id="A0A642UQV6"/>
<dbReference type="SUPFAM" id="SSF49764">
    <property type="entry name" value="HSP20-like chaperones"/>
    <property type="match status" value="1"/>
</dbReference>
<evidence type="ECO:0000256" key="2">
    <source>
        <dbReference type="PROSITE-ProRule" id="PRU00339"/>
    </source>
</evidence>
<name>A0A642UQV6_DIURU</name>
<evidence type="ECO:0000313" key="7">
    <source>
        <dbReference type="Proteomes" id="UP000449547"/>
    </source>
</evidence>
<dbReference type="OMA" id="KIREDWY"/>
<dbReference type="Gene3D" id="1.25.40.10">
    <property type="entry name" value="Tetratricopeptide repeat domain"/>
    <property type="match status" value="1"/>
</dbReference>
<dbReference type="InterPro" id="IPR008978">
    <property type="entry name" value="HSP20-like_chaperone"/>
</dbReference>
<feature type="domain" description="SGS" evidence="4">
    <location>
        <begin position="294"/>
        <end position="377"/>
    </location>
</feature>
<dbReference type="GeneID" id="54780843"/>
<feature type="repeat" description="TPR" evidence="2">
    <location>
        <begin position="3"/>
        <end position="36"/>
    </location>
</feature>
<proteinExistence type="inferred from homology"/>
<dbReference type="PANTHER" id="PTHR45862">
    <property type="entry name" value="PROTEIN SGT1 HOMOLOG"/>
    <property type="match status" value="1"/>
</dbReference>
<feature type="compositionally biased region" description="Acidic residues" evidence="3">
    <location>
        <begin position="309"/>
        <end position="318"/>
    </location>
</feature>
<accession>A0A642UQV6</accession>
<dbReference type="Pfam" id="PF13424">
    <property type="entry name" value="TPR_12"/>
    <property type="match status" value="1"/>
</dbReference>
<dbReference type="Proteomes" id="UP000449547">
    <property type="component" value="Unassembled WGS sequence"/>
</dbReference>
<dbReference type="InterPro" id="IPR019734">
    <property type="entry name" value="TPR_rpt"/>
</dbReference>
<dbReference type="PROSITE" id="PS51048">
    <property type="entry name" value="SGS"/>
    <property type="match status" value="1"/>
</dbReference>
<comment type="caution">
    <text evidence="6">The sequence shown here is derived from an EMBL/GenBank/DDBJ whole genome shotgun (WGS) entry which is preliminary data.</text>
</comment>
<dbReference type="InterPro" id="IPR044563">
    <property type="entry name" value="Sgt1-like"/>
</dbReference>
<reference evidence="6 7" key="1">
    <citation type="submission" date="2019-07" db="EMBL/GenBank/DDBJ databases">
        <title>Genome assembly of two rare yeast pathogens: Diutina rugosa and Trichomonascus ciferrii.</title>
        <authorList>
            <person name="Mixao V."/>
            <person name="Saus E."/>
            <person name="Hansen A."/>
            <person name="Lass-Flor C."/>
            <person name="Gabaldon T."/>
        </authorList>
    </citation>
    <scope>NUCLEOTIDE SEQUENCE [LARGE SCALE GENOMIC DNA]</scope>
    <source>
        <strain evidence="6 7">CBS 613</strain>
    </source>
</reference>
<dbReference type="GO" id="GO:0051087">
    <property type="term" value="F:protein-folding chaperone binding"/>
    <property type="evidence" value="ECO:0007669"/>
    <property type="project" value="InterPro"/>
</dbReference>
<evidence type="ECO:0000313" key="6">
    <source>
        <dbReference type="EMBL" id="KAA8903681.1"/>
    </source>
</evidence>
<dbReference type="PROSITE" id="PS50005">
    <property type="entry name" value="TPR"/>
    <property type="match status" value="1"/>
</dbReference>
<keyword evidence="7" id="KW-1185">Reference proteome</keyword>
<evidence type="ECO:0000259" key="5">
    <source>
        <dbReference type="PROSITE" id="PS51203"/>
    </source>
</evidence>
<dbReference type="RefSeq" id="XP_034012887.1">
    <property type="nucleotide sequence ID" value="XM_034154817.1"/>
</dbReference>
<dbReference type="InterPro" id="IPR007052">
    <property type="entry name" value="CS_dom"/>
</dbReference>
<evidence type="ECO:0000256" key="1">
    <source>
        <dbReference type="ARBA" id="ARBA00008509"/>
    </source>
</evidence>
<evidence type="ECO:0000256" key="3">
    <source>
        <dbReference type="SAM" id="MobiDB-lite"/>
    </source>
</evidence>
<dbReference type="InterPro" id="IPR007699">
    <property type="entry name" value="SGS_dom"/>
</dbReference>
<dbReference type="EMBL" id="SWFT01000066">
    <property type="protein sequence ID" value="KAA8903681.1"/>
    <property type="molecule type" value="Genomic_DNA"/>
</dbReference>
<protein>
    <recommendedName>
        <fullName evidence="8">CS domain-containing protein</fullName>
    </recommendedName>
</protein>
<dbReference type="Pfam" id="PF04969">
    <property type="entry name" value="CS"/>
    <property type="match status" value="1"/>
</dbReference>
<feature type="region of interest" description="Disordered" evidence="3">
    <location>
        <begin position="148"/>
        <end position="185"/>
    </location>
</feature>